<reference evidence="4" key="1">
    <citation type="submission" date="2021-02" db="EMBL/GenBank/DDBJ databases">
        <authorList>
            <person name="Dougan E. K."/>
            <person name="Rhodes N."/>
            <person name="Thang M."/>
            <person name="Chan C."/>
        </authorList>
    </citation>
    <scope>NUCLEOTIDE SEQUENCE</scope>
</reference>
<keyword evidence="2 3" id="KW-0040">ANK repeat</keyword>
<feature type="repeat" description="ANK" evidence="3">
    <location>
        <begin position="74"/>
        <end position="106"/>
    </location>
</feature>
<gene>
    <name evidence="4" type="ORF">PGLA1383_LOCUS51365</name>
</gene>
<dbReference type="AlphaFoldDB" id="A0A813HDN7"/>
<evidence type="ECO:0000313" key="5">
    <source>
        <dbReference type="Proteomes" id="UP000654075"/>
    </source>
</evidence>
<dbReference type="EMBL" id="CAJNNV010031350">
    <property type="protein sequence ID" value="CAE8635787.1"/>
    <property type="molecule type" value="Genomic_DNA"/>
</dbReference>
<evidence type="ECO:0000256" key="3">
    <source>
        <dbReference type="PROSITE-ProRule" id="PRU00023"/>
    </source>
</evidence>
<feature type="repeat" description="ANK" evidence="3">
    <location>
        <begin position="324"/>
        <end position="356"/>
    </location>
</feature>
<dbReference type="PROSITE" id="PS50297">
    <property type="entry name" value="ANK_REP_REGION"/>
    <property type="match status" value="4"/>
</dbReference>
<accession>A0A813HDN7</accession>
<dbReference type="PANTHER" id="PTHR24171:SF8">
    <property type="entry name" value="BRCA1-ASSOCIATED RING DOMAIN PROTEIN 1"/>
    <property type="match status" value="1"/>
</dbReference>
<dbReference type="InterPro" id="IPR036770">
    <property type="entry name" value="Ankyrin_rpt-contain_sf"/>
</dbReference>
<dbReference type="Proteomes" id="UP000654075">
    <property type="component" value="Unassembled WGS sequence"/>
</dbReference>
<feature type="repeat" description="ANK" evidence="3">
    <location>
        <begin position="294"/>
        <end position="323"/>
    </location>
</feature>
<dbReference type="PROSITE" id="PS50088">
    <property type="entry name" value="ANK_REPEAT"/>
    <property type="match status" value="4"/>
</dbReference>
<dbReference type="GO" id="GO:0004842">
    <property type="term" value="F:ubiquitin-protein transferase activity"/>
    <property type="evidence" value="ECO:0007669"/>
    <property type="project" value="TreeGrafter"/>
</dbReference>
<dbReference type="Pfam" id="PF12796">
    <property type="entry name" value="Ank_2"/>
    <property type="match status" value="2"/>
</dbReference>
<comment type="caution">
    <text evidence="4">The sequence shown here is derived from an EMBL/GenBank/DDBJ whole genome shotgun (WGS) entry which is preliminary data.</text>
</comment>
<evidence type="ECO:0000256" key="1">
    <source>
        <dbReference type="ARBA" id="ARBA00022737"/>
    </source>
</evidence>
<dbReference type="Gene3D" id="1.25.40.20">
    <property type="entry name" value="Ankyrin repeat-containing domain"/>
    <property type="match status" value="2"/>
</dbReference>
<organism evidence="4 5">
    <name type="scientific">Polarella glacialis</name>
    <name type="common">Dinoflagellate</name>
    <dbReference type="NCBI Taxonomy" id="89957"/>
    <lineage>
        <taxon>Eukaryota</taxon>
        <taxon>Sar</taxon>
        <taxon>Alveolata</taxon>
        <taxon>Dinophyceae</taxon>
        <taxon>Suessiales</taxon>
        <taxon>Suessiaceae</taxon>
        <taxon>Polarella</taxon>
    </lineage>
</organism>
<dbReference type="SMART" id="SM00248">
    <property type="entry name" value="ANK"/>
    <property type="match status" value="4"/>
</dbReference>
<proteinExistence type="predicted"/>
<dbReference type="SUPFAM" id="SSF48403">
    <property type="entry name" value="Ankyrin repeat"/>
    <property type="match status" value="1"/>
</dbReference>
<sequence>MLEIFLERMAVPDYSDNSGEDAEGERSPERNILAELAANGDVDGTIIHVQRLQQKLGFQAAAWETTSCDFGQRNAKSPLHTAAMRGRASIMRVFLEVRADPNAVDDPGNTGLHYAADMGHARVALLLLESGACPTTMNNFGTTPAAKAEARDWDSEAVAQGKEWIRKMLQGHFGQIDEMTEEPPPKVFKSLHDVSSAHLTRLPAGFFATMDRKMSRVDSEYSSEYSQASTAVTWRDLDSETSHHESLVALVRIGHLDAIRDMLGEVEARGGLSAVLEEVENQEETDQDHRIVTSPLHAAAAAGRPEVLRELLAARADANLRNGAGNTPLHAAADLGRVEALQILLEAGAERLVRNSFGRSPEELTDPKARPCEELQCRKVTSRRILQGLGLDIADASALGPRVLHI</sequence>
<name>A0A813HDN7_POLGL</name>
<feature type="repeat" description="ANK" evidence="3">
    <location>
        <begin position="107"/>
        <end position="139"/>
    </location>
</feature>
<dbReference type="GO" id="GO:0085020">
    <property type="term" value="P:protein K6-linked ubiquitination"/>
    <property type="evidence" value="ECO:0007669"/>
    <property type="project" value="TreeGrafter"/>
</dbReference>
<keyword evidence="5" id="KW-1185">Reference proteome</keyword>
<evidence type="ECO:0000256" key="2">
    <source>
        <dbReference type="ARBA" id="ARBA00023043"/>
    </source>
</evidence>
<protein>
    <submittedName>
        <fullName evidence="4">Uncharacterized protein</fullName>
    </submittedName>
</protein>
<dbReference type="InterPro" id="IPR002110">
    <property type="entry name" value="Ankyrin_rpt"/>
</dbReference>
<dbReference type="PANTHER" id="PTHR24171">
    <property type="entry name" value="ANKYRIN REPEAT DOMAIN-CONTAINING PROTEIN 39-RELATED"/>
    <property type="match status" value="1"/>
</dbReference>
<evidence type="ECO:0000313" key="4">
    <source>
        <dbReference type="EMBL" id="CAE8635787.1"/>
    </source>
</evidence>
<dbReference type="OrthoDB" id="285104at2759"/>
<keyword evidence="1" id="KW-0677">Repeat</keyword>